<gene>
    <name evidence="2" type="ORF">CWI83_09595</name>
</gene>
<dbReference type="EMBL" id="PIQG01000005">
    <property type="protein sequence ID" value="RUO75626.1"/>
    <property type="molecule type" value="Genomic_DNA"/>
</dbReference>
<keyword evidence="3" id="KW-1185">Reference proteome</keyword>
<reference evidence="2 3" key="1">
    <citation type="journal article" date="2011" name="Front. Microbiol.">
        <title>Genomic signatures of strain selection and enhancement in Bacillus atrophaeus var. globigii, a historical biowarfare simulant.</title>
        <authorList>
            <person name="Gibbons H.S."/>
            <person name="Broomall S.M."/>
            <person name="McNew L.A."/>
            <person name="Daligault H."/>
            <person name="Chapman C."/>
            <person name="Bruce D."/>
            <person name="Karavis M."/>
            <person name="Krepps M."/>
            <person name="McGregor P.A."/>
            <person name="Hong C."/>
            <person name="Park K.H."/>
            <person name="Akmal A."/>
            <person name="Feldman A."/>
            <person name="Lin J.S."/>
            <person name="Chang W.E."/>
            <person name="Higgs B.W."/>
            <person name="Demirev P."/>
            <person name="Lindquist J."/>
            <person name="Liem A."/>
            <person name="Fochler E."/>
            <person name="Read T.D."/>
            <person name="Tapia R."/>
            <person name="Johnson S."/>
            <person name="Bishop-Lilly K.A."/>
            <person name="Detter C."/>
            <person name="Han C."/>
            <person name="Sozhamannan S."/>
            <person name="Rosenzweig C.N."/>
            <person name="Skowronski E.W."/>
        </authorList>
    </citation>
    <scope>NUCLEOTIDE SEQUENCE [LARGE SCALE GENOMIC DNA]</scope>
    <source>
        <strain evidence="2 3">PIT1</strain>
    </source>
</reference>
<protein>
    <submittedName>
        <fullName evidence="2">Uncharacterized protein</fullName>
    </submittedName>
</protein>
<accession>A0A432ZCF9</accession>
<keyword evidence="1" id="KW-0472">Membrane</keyword>
<evidence type="ECO:0000256" key="1">
    <source>
        <dbReference type="SAM" id="Phobius"/>
    </source>
</evidence>
<keyword evidence="1" id="KW-0812">Transmembrane</keyword>
<evidence type="ECO:0000313" key="2">
    <source>
        <dbReference type="EMBL" id="RUO75626.1"/>
    </source>
</evidence>
<comment type="caution">
    <text evidence="2">The sequence shown here is derived from an EMBL/GenBank/DDBJ whole genome shotgun (WGS) entry which is preliminary data.</text>
</comment>
<dbReference type="Proteomes" id="UP000288279">
    <property type="component" value="Unassembled WGS sequence"/>
</dbReference>
<dbReference type="AlphaFoldDB" id="A0A432ZCF9"/>
<proteinExistence type="predicted"/>
<feature type="transmembrane region" description="Helical" evidence="1">
    <location>
        <begin position="51"/>
        <end position="73"/>
    </location>
</feature>
<name>A0A432ZCF9_9GAMM</name>
<organism evidence="2 3">
    <name type="scientific">Pseudidiomarina taiwanensis</name>
    <dbReference type="NCBI Taxonomy" id="337250"/>
    <lineage>
        <taxon>Bacteria</taxon>
        <taxon>Pseudomonadati</taxon>
        <taxon>Pseudomonadota</taxon>
        <taxon>Gammaproteobacteria</taxon>
        <taxon>Alteromonadales</taxon>
        <taxon>Idiomarinaceae</taxon>
        <taxon>Pseudidiomarina</taxon>
    </lineage>
</organism>
<sequence>MTYWLRSKGSENRVMGNKQLIATLVFKVALFSKSSEFTSLATDVTTQVHSGGLVILAHTVTMIYSLLLVRLLYW</sequence>
<evidence type="ECO:0000313" key="3">
    <source>
        <dbReference type="Proteomes" id="UP000288279"/>
    </source>
</evidence>
<keyword evidence="1" id="KW-1133">Transmembrane helix</keyword>